<dbReference type="GO" id="GO:0010008">
    <property type="term" value="C:endosome membrane"/>
    <property type="evidence" value="ECO:0007669"/>
    <property type="project" value="TreeGrafter"/>
</dbReference>
<dbReference type="InterPro" id="IPR002553">
    <property type="entry name" value="Clathrin/coatomer_adapt-like_N"/>
</dbReference>
<dbReference type="PANTHER" id="PTHR22781">
    <property type="entry name" value="DELTA ADAPTIN-RELATED"/>
    <property type="match status" value="1"/>
</dbReference>
<sequence>MFEKSLVDLIKGLRSHKGSETAYIETAMRECRAEIRSQDMDVKATALLKLVYLEMFGYDMTWAAFNVLEVMACAKPLQKRVGYLAAVQTFRPETEVLMLAENLLKKDLTSPSIPVLSLPLVAVPHIVTAELALSVLTELLPRLSHSQPQVRKKTVVALYRLALVYPETLKVSWPKIKERLLDEAESSNVTAAAVNVVCELGWRNPRDFLNLAPRLFELLTSDKNNWMAIKIIKLFAVLTPLEPRLVKKLVRPLTKILRETSAMSLLYECISGIIQGGILDGEEMGVDVDEVADMCISKLRGMIILDTDPNLKYVALLAFNKIVGSHPRLVSEQQDVILACLDDPDISIKMQALELVSGMVDADNLQSVVNRLMKQLANAPKGSPNGDANGHEEPDTDLEQRLVQDKRSKEQAPIPDEYRHDIITRILDMCSSNTYANITDFEWYLDILVHLVRHLPPDPDTKNERSRRESVSLGARIGSQILDIAVRVKELRPEAARSAETLVLVSNRSIVFASHGGGQSHVIKSAAWICGEHPAHLVSPQEVLNSLIHPSTSSLAAETIAVICQAVPKVTAHIWSAASLDWSTSQATTLSLLLARTTTFLETLSSHPNLDVQERAVAFLELLKLCAEALSSHPSDADTAPALLSTVVPALFSGQELNPVSAAAQSKVPIPTDLDLDQAINPELSTILSASQVEDNTDTVNLSSSDAAGCNVDLSLVVRETAAGRVRAVSYQSAPESPATVARRRAERAARARNDPYYIGPSGTNTPQDNGNNDDLDIDAIPIMDLKLDAPLSSSLPSSENKRQSATTKRKQPRKFAIAADETLDDDPSQPTSTSTPHSRSASASRISTAGLTRPGSHGPGRSLLGISSSQLANLSLSGTSDDYGNRPLTAEDLLRRDAEEREMAAALAEVEKKRLELARDQERAGVSYADGVEGTTVVKKRRKKAKAAEVGEDAEGEAVVKKKKKKKPNAVEEEGEIAPEGAGTVEAGDNDDERASEGVVKKKKKAKRRVGGASKEGDSTAAALDNDANESTGLGDEPASHLR</sequence>
<comment type="caution">
    <text evidence="11">The sequence shown here is derived from an EMBL/GenBank/DDBJ whole genome shotgun (WGS) entry which is preliminary data.</text>
</comment>
<dbReference type="PIRSF" id="PIRSF037092">
    <property type="entry name" value="AP3_complex_delta"/>
    <property type="match status" value="1"/>
</dbReference>
<dbReference type="RefSeq" id="XP_018005367.1">
    <property type="nucleotide sequence ID" value="XM_018147388.1"/>
</dbReference>
<organism evidence="11 12">
    <name type="scientific">Cyphellophora attinorum</name>
    <dbReference type="NCBI Taxonomy" id="1664694"/>
    <lineage>
        <taxon>Eukaryota</taxon>
        <taxon>Fungi</taxon>
        <taxon>Dikarya</taxon>
        <taxon>Ascomycota</taxon>
        <taxon>Pezizomycotina</taxon>
        <taxon>Eurotiomycetes</taxon>
        <taxon>Chaetothyriomycetidae</taxon>
        <taxon>Chaetothyriales</taxon>
        <taxon>Cyphellophoraceae</taxon>
        <taxon>Cyphellophora</taxon>
    </lineage>
</organism>
<name>A0A0N1HHF1_9EURO</name>
<accession>A0A0N1HHF1</accession>
<dbReference type="Gene3D" id="1.25.10.10">
    <property type="entry name" value="Leucine-rich Repeat Variant"/>
    <property type="match status" value="1"/>
</dbReference>
<dbReference type="AlphaFoldDB" id="A0A0N1HHF1"/>
<reference evidence="11 12" key="1">
    <citation type="submission" date="2015-06" db="EMBL/GenBank/DDBJ databases">
        <title>Draft genome of the ant-associated black yeast Phialophora attae CBS 131958.</title>
        <authorList>
            <person name="Moreno L.F."/>
            <person name="Stielow B.J."/>
            <person name="de Hoog S."/>
            <person name="Vicente V.A."/>
            <person name="Weiss V.A."/>
            <person name="de Vries M."/>
            <person name="Cruz L.M."/>
            <person name="Souza E.M."/>
        </authorList>
    </citation>
    <scope>NUCLEOTIDE SEQUENCE [LARGE SCALE GENOMIC DNA]</scope>
    <source>
        <strain evidence="11 12">CBS 131958</strain>
    </source>
</reference>
<dbReference type="Pfam" id="PF01602">
    <property type="entry name" value="Adaptin_N"/>
    <property type="match status" value="1"/>
</dbReference>
<evidence type="ECO:0000259" key="10">
    <source>
        <dbReference type="Pfam" id="PF01602"/>
    </source>
</evidence>
<protein>
    <recommendedName>
        <fullName evidence="7">AP-3 complex subunit delta</fullName>
    </recommendedName>
</protein>
<evidence type="ECO:0000256" key="9">
    <source>
        <dbReference type="SAM" id="MobiDB-lite"/>
    </source>
</evidence>
<keyword evidence="12" id="KW-1185">Reference proteome</keyword>
<dbReference type="OrthoDB" id="10264595at2759"/>
<feature type="compositionally biased region" description="Basic residues" evidence="9">
    <location>
        <begin position="1002"/>
        <end position="1011"/>
    </location>
</feature>
<keyword evidence="3 7" id="KW-0813">Transport</keyword>
<dbReference type="PANTHER" id="PTHR22781:SF12">
    <property type="entry name" value="AP-3 COMPLEX SUBUNIT DELTA-1"/>
    <property type="match status" value="1"/>
</dbReference>
<feature type="region of interest" description="Disordered" evidence="9">
    <location>
        <begin position="731"/>
        <end position="777"/>
    </location>
</feature>
<keyword evidence="5 7" id="KW-0653">Protein transport</keyword>
<proteinExistence type="inferred from homology"/>
<feature type="compositionally biased region" description="Low complexity" evidence="9">
    <location>
        <begin position="829"/>
        <end position="848"/>
    </location>
</feature>
<evidence type="ECO:0000256" key="3">
    <source>
        <dbReference type="ARBA" id="ARBA00022448"/>
    </source>
</evidence>
<feature type="coiled-coil region" evidence="8">
    <location>
        <begin position="897"/>
        <end position="924"/>
    </location>
</feature>
<evidence type="ECO:0000313" key="11">
    <source>
        <dbReference type="EMBL" id="KPI45404.1"/>
    </source>
</evidence>
<evidence type="ECO:0000256" key="1">
    <source>
        <dbReference type="ARBA" id="ARBA00004308"/>
    </source>
</evidence>
<dbReference type="GO" id="GO:0030123">
    <property type="term" value="C:AP-3 adaptor complex"/>
    <property type="evidence" value="ECO:0007669"/>
    <property type="project" value="InterPro"/>
</dbReference>
<feature type="region of interest" description="Disordered" evidence="9">
    <location>
        <begin position="938"/>
        <end position="1044"/>
    </location>
</feature>
<comment type="subunit">
    <text evidence="7">Adaptor protein complex 3 (AP-3) is a heterotetramer.</text>
</comment>
<dbReference type="VEuPathDB" id="FungiDB:AB675_704"/>
<dbReference type="EMBL" id="LFJN01000001">
    <property type="protein sequence ID" value="KPI45404.1"/>
    <property type="molecule type" value="Genomic_DNA"/>
</dbReference>
<evidence type="ECO:0000256" key="6">
    <source>
        <dbReference type="ARBA" id="ARBA00023136"/>
    </source>
</evidence>
<evidence type="ECO:0000256" key="5">
    <source>
        <dbReference type="ARBA" id="ARBA00022927"/>
    </source>
</evidence>
<dbReference type="InterPro" id="IPR017105">
    <property type="entry name" value="AP3_complex_dsu"/>
</dbReference>
<dbReference type="GO" id="GO:0005794">
    <property type="term" value="C:Golgi apparatus"/>
    <property type="evidence" value="ECO:0007669"/>
    <property type="project" value="UniProtKB-SubCell"/>
</dbReference>
<evidence type="ECO:0000256" key="7">
    <source>
        <dbReference type="PIRNR" id="PIRNR037092"/>
    </source>
</evidence>
<evidence type="ECO:0000256" key="2">
    <source>
        <dbReference type="ARBA" id="ARBA00006613"/>
    </source>
</evidence>
<keyword evidence="8" id="KW-0175">Coiled coil</keyword>
<evidence type="ECO:0000256" key="8">
    <source>
        <dbReference type="SAM" id="Coils"/>
    </source>
</evidence>
<evidence type="ECO:0000256" key="4">
    <source>
        <dbReference type="ARBA" id="ARBA00022737"/>
    </source>
</evidence>
<comment type="function">
    <text evidence="7">Part of the AP-3 complex, an adaptor-related complex which is not clathrin-associated. The complex is associated with the Golgi region as well as more peripheral structures. It facilitates the budding of vesicles from the Golgi membrane.</text>
</comment>
<feature type="region of interest" description="Disordered" evidence="9">
    <location>
        <begin position="791"/>
        <end position="865"/>
    </location>
</feature>
<feature type="compositionally biased region" description="Polar residues" evidence="9">
    <location>
        <begin position="762"/>
        <end position="771"/>
    </location>
</feature>
<keyword evidence="4" id="KW-0677">Repeat</keyword>
<dbReference type="InterPro" id="IPR016024">
    <property type="entry name" value="ARM-type_fold"/>
</dbReference>
<keyword evidence="7" id="KW-0333">Golgi apparatus</keyword>
<comment type="subcellular location">
    <subcellularLocation>
        <location evidence="1">Endomembrane system</location>
    </subcellularLocation>
    <subcellularLocation>
        <location evidence="7">Golgi apparatus</location>
    </subcellularLocation>
</comment>
<gene>
    <name evidence="11" type="ORF">AB675_704</name>
</gene>
<dbReference type="SUPFAM" id="SSF48371">
    <property type="entry name" value="ARM repeat"/>
    <property type="match status" value="1"/>
</dbReference>
<evidence type="ECO:0000313" key="12">
    <source>
        <dbReference type="Proteomes" id="UP000038010"/>
    </source>
</evidence>
<dbReference type="Proteomes" id="UP000038010">
    <property type="component" value="Unassembled WGS sequence"/>
</dbReference>
<dbReference type="GO" id="GO:0006623">
    <property type="term" value="P:protein targeting to vacuole"/>
    <property type="evidence" value="ECO:0007669"/>
    <property type="project" value="TreeGrafter"/>
</dbReference>
<dbReference type="GO" id="GO:0006896">
    <property type="term" value="P:Golgi to vacuole transport"/>
    <property type="evidence" value="ECO:0007669"/>
    <property type="project" value="TreeGrafter"/>
</dbReference>
<feature type="domain" description="Clathrin/coatomer adaptor adaptin-like N-terminal" evidence="10">
    <location>
        <begin position="22"/>
        <end position="624"/>
    </location>
</feature>
<dbReference type="STRING" id="1664694.A0A0N1HHF1"/>
<dbReference type="InterPro" id="IPR011989">
    <property type="entry name" value="ARM-like"/>
</dbReference>
<keyword evidence="6" id="KW-0472">Membrane</keyword>
<dbReference type="GeneID" id="28739257"/>
<comment type="similarity">
    <text evidence="2 7">Belongs to the adaptor complexes large subunit family.</text>
</comment>